<dbReference type="PANTHER" id="PTHR21113:SF14">
    <property type="entry name" value="LP24064P"/>
    <property type="match status" value="1"/>
</dbReference>
<accession>A0AAV8VFH8</accession>
<evidence type="ECO:0000313" key="3">
    <source>
        <dbReference type="Proteomes" id="UP001159042"/>
    </source>
</evidence>
<keyword evidence="3" id="KW-1185">Reference proteome</keyword>
<dbReference type="AlphaFoldDB" id="A0AAV8VFH8"/>
<gene>
    <name evidence="2" type="ORF">NQ315_000480</name>
</gene>
<organism evidence="2 3">
    <name type="scientific">Exocentrus adspersus</name>
    <dbReference type="NCBI Taxonomy" id="1586481"/>
    <lineage>
        <taxon>Eukaryota</taxon>
        <taxon>Metazoa</taxon>
        <taxon>Ecdysozoa</taxon>
        <taxon>Arthropoda</taxon>
        <taxon>Hexapoda</taxon>
        <taxon>Insecta</taxon>
        <taxon>Pterygota</taxon>
        <taxon>Neoptera</taxon>
        <taxon>Endopterygota</taxon>
        <taxon>Coleoptera</taxon>
        <taxon>Polyphaga</taxon>
        <taxon>Cucujiformia</taxon>
        <taxon>Chrysomeloidea</taxon>
        <taxon>Cerambycidae</taxon>
        <taxon>Lamiinae</taxon>
        <taxon>Acanthocinini</taxon>
        <taxon>Exocentrus</taxon>
    </lineage>
</organism>
<evidence type="ECO:0000259" key="1">
    <source>
        <dbReference type="Pfam" id="PF03067"/>
    </source>
</evidence>
<dbReference type="Pfam" id="PF03067">
    <property type="entry name" value="LPMO_10"/>
    <property type="match status" value="1"/>
</dbReference>
<dbReference type="PANTHER" id="PTHR21113">
    <property type="entry name" value="AGAP001705-PA"/>
    <property type="match status" value="1"/>
</dbReference>
<feature type="domain" description="Chitin-binding type-4" evidence="1">
    <location>
        <begin position="11"/>
        <end position="158"/>
    </location>
</feature>
<proteinExistence type="predicted"/>
<name>A0AAV8VFH8_9CUCU</name>
<sequence>MMGVSNGLDIKCGVCGDPYTAPRPRDNENTGTYGRGIIAKTYQSGSVIETKINVTANHYGTFAYSLCVLSNPNAPEPGEECFQPLTFEDGSSLYTIQNSDDNSKFQIANRIKLPSGLTCDRCVLRWHYRVANQWGQCDDGTSAMGCGDQETFRSCADIAIV</sequence>
<reference evidence="2 3" key="1">
    <citation type="journal article" date="2023" name="Insect Mol. Biol.">
        <title>Genome sequencing provides insights into the evolution of gene families encoding plant cell wall-degrading enzymes in longhorned beetles.</title>
        <authorList>
            <person name="Shin N.R."/>
            <person name="Okamura Y."/>
            <person name="Kirsch R."/>
            <person name="Pauchet Y."/>
        </authorList>
    </citation>
    <scope>NUCLEOTIDE SEQUENCE [LARGE SCALE GENOMIC DNA]</scope>
    <source>
        <strain evidence="2">EAD_L_NR</strain>
    </source>
</reference>
<dbReference type="InterPro" id="IPR004302">
    <property type="entry name" value="Cellulose/chitin-bd_N"/>
</dbReference>
<protein>
    <recommendedName>
        <fullName evidence="1">Chitin-binding type-4 domain-containing protein</fullName>
    </recommendedName>
</protein>
<evidence type="ECO:0000313" key="2">
    <source>
        <dbReference type="EMBL" id="KAJ8912611.1"/>
    </source>
</evidence>
<dbReference type="Proteomes" id="UP001159042">
    <property type="component" value="Unassembled WGS sequence"/>
</dbReference>
<comment type="caution">
    <text evidence="2">The sequence shown here is derived from an EMBL/GenBank/DDBJ whole genome shotgun (WGS) entry which is preliminary data.</text>
</comment>
<dbReference type="EMBL" id="JANEYG010000119">
    <property type="protein sequence ID" value="KAJ8912611.1"/>
    <property type="molecule type" value="Genomic_DNA"/>
</dbReference>